<evidence type="ECO:0000313" key="2">
    <source>
        <dbReference type="Proteomes" id="UP001212996"/>
    </source>
</evidence>
<comment type="caution">
    <text evidence="1">The sequence shown here is derived from an EMBL/GenBank/DDBJ whole genome shotgun (WGS) entry which is preliminary data.</text>
</comment>
<name>A0AAW6BPM8_9GAMM</name>
<evidence type="ECO:0000313" key="1">
    <source>
        <dbReference type="EMBL" id="MDB6374786.1"/>
    </source>
</evidence>
<accession>A0AAW6BPM8</accession>
<organism evidence="1 2">
    <name type="scientific">Photorhabdus bodei</name>
    <dbReference type="NCBI Taxonomy" id="2029681"/>
    <lineage>
        <taxon>Bacteria</taxon>
        <taxon>Pseudomonadati</taxon>
        <taxon>Pseudomonadota</taxon>
        <taxon>Gammaproteobacteria</taxon>
        <taxon>Enterobacterales</taxon>
        <taxon>Morganellaceae</taxon>
        <taxon>Photorhabdus</taxon>
    </lineage>
</organism>
<reference evidence="1" key="1">
    <citation type="submission" date="2023-01" db="EMBL/GenBank/DDBJ databases">
        <title>Genome sequencing of Photorhabdus bodei 09-20.</title>
        <authorList>
            <person name="Kalindamar S."/>
            <person name="Kumru S."/>
        </authorList>
    </citation>
    <scope>NUCLEOTIDE SEQUENCE</scope>
    <source>
        <strain evidence="1">09-20</strain>
    </source>
</reference>
<dbReference type="PROSITE" id="PS51257">
    <property type="entry name" value="PROKAR_LIPOPROTEIN"/>
    <property type="match status" value="1"/>
</dbReference>
<protein>
    <submittedName>
        <fullName evidence="1">LCI family antimicrobial peptide</fullName>
    </submittedName>
</protein>
<proteinExistence type="predicted"/>
<gene>
    <name evidence="1" type="ORF">PH362_23490</name>
</gene>
<dbReference type="AlphaFoldDB" id="A0AAW6BPM8"/>
<dbReference type="EMBL" id="JAQMFO010000059">
    <property type="protein sequence ID" value="MDB6374786.1"/>
    <property type="molecule type" value="Genomic_DNA"/>
</dbReference>
<dbReference type="RefSeq" id="WP_271867805.1">
    <property type="nucleotide sequence ID" value="NZ_JAQMFO010000059.1"/>
</dbReference>
<sequence length="100" mass="10729">MFKKLLVIGALAAGIVLTGGIGSVSASVPSSWSSCYSSPVYTSNNGKLYTQYLVKGSNTFANAYNSNGIKWYLKGSKALSCKEKGKNVTKYVAKYEGRKQ</sequence>
<dbReference type="Proteomes" id="UP001212996">
    <property type="component" value="Unassembled WGS sequence"/>
</dbReference>